<dbReference type="RefSeq" id="XP_026525279.1">
    <property type="nucleotide sequence ID" value="XM_026669494.1"/>
</dbReference>
<reference evidence="4 5" key="1">
    <citation type="submission" date="2025-04" db="UniProtKB">
        <authorList>
            <consortium name="RefSeq"/>
        </authorList>
    </citation>
    <scope>IDENTIFICATION</scope>
</reference>
<dbReference type="PANTHER" id="PTHR31701:SF2">
    <property type="entry name" value="ENDOPLASMIC RETICULUM MEMBRANE-ASSOCIATED RNA DEGRADATION PROTEIN"/>
    <property type="match status" value="1"/>
</dbReference>
<evidence type="ECO:0000313" key="5">
    <source>
        <dbReference type="RefSeq" id="XP_026525279.1"/>
    </source>
</evidence>
<dbReference type="AlphaFoldDB" id="A0A6J1UBX6"/>
<evidence type="ECO:0000313" key="3">
    <source>
        <dbReference type="Proteomes" id="UP000504612"/>
    </source>
</evidence>
<organism evidence="3 5">
    <name type="scientific">Notechis scutatus</name>
    <name type="common">mainland tiger snake</name>
    <dbReference type="NCBI Taxonomy" id="8663"/>
    <lineage>
        <taxon>Eukaryota</taxon>
        <taxon>Metazoa</taxon>
        <taxon>Chordata</taxon>
        <taxon>Craniata</taxon>
        <taxon>Vertebrata</taxon>
        <taxon>Euteleostomi</taxon>
        <taxon>Lepidosauria</taxon>
        <taxon>Squamata</taxon>
        <taxon>Bifurcata</taxon>
        <taxon>Unidentata</taxon>
        <taxon>Episquamata</taxon>
        <taxon>Toxicofera</taxon>
        <taxon>Serpentes</taxon>
        <taxon>Colubroidea</taxon>
        <taxon>Elapidae</taxon>
        <taxon>Hydrophiinae</taxon>
        <taxon>Notechis</taxon>
    </lineage>
</organism>
<keyword evidence="1" id="KW-0812">Transmembrane</keyword>
<feature type="transmembrane region" description="Helical" evidence="1">
    <location>
        <begin position="575"/>
        <end position="597"/>
    </location>
</feature>
<dbReference type="InterPro" id="IPR025209">
    <property type="entry name" value="DUF4209"/>
</dbReference>
<keyword evidence="3" id="KW-1185">Reference proteome</keyword>
<protein>
    <submittedName>
        <fullName evidence="4 5">Endoplasmic reticulum membrane-associated RNA degradation protein isoform X1</fullName>
    </submittedName>
</protein>
<dbReference type="KEGG" id="nss:113413339"/>
<dbReference type="GeneID" id="113413339"/>
<evidence type="ECO:0000256" key="1">
    <source>
        <dbReference type="SAM" id="Phobius"/>
    </source>
</evidence>
<gene>
    <name evidence="4 5" type="primary">ERMARD</name>
</gene>
<sequence>MFLADPPSTCLSPTVYYMICEAGFERKTSCALSSFMCDTGEINWEFITKHIRYGEQDPTLDYINSVRSLGPLCESIHLHLKSLTVEQFENQFVVWLQWTNCPEIFLEMFDTIKNPQDAAVALSLMKLTSCLERALGDVFLLIGKDCPFLLRDLLASQEFVSIFGQPVMDVLKVFIGSPDSLNLRNILWHGFVSAKEIPVKYFSMLLFLTAGLGQLLNNYCLQAHSALIHRPYVSFIHLKELHIFPDLNQELLSLAEELVTKSNIVLKTMIPFWIAAITSFQQARYADCVILLLPQLEGGLRVLFTAVNKCPSRLMTAESSSLYTTFDEILAKQLNNEEMNQLPIVLGESAMEFLWDFLNHQEGPRVRDHLSHGEINLYCFPREIANSMLSFSITLLCRFSQDDLTSIKEHKSLKLLMTCTNNYCTKFHPITQLKKQILNCIKSITSWPDFPMGLKEQEISGSGKDTAPCILMINDILSQLQPYLTMNVTLLGDPVNNLLTEKLLIELCSKHIHTLFSPRTILETIVVLRQISTHCHHVSRQVISVCETRYERWINKSLRSRQRLNFLRMRRSIKLLSPVFQLVLILITLELANIHMICRKNTFEYQQYLKFLKLILQYIENLVTYTSPEKNKWDETIVLTHKSLIKIRTFLGRELMLVQLAETKNTVSPHQNSIGLT</sequence>
<evidence type="ECO:0000259" key="2">
    <source>
        <dbReference type="Pfam" id="PF13910"/>
    </source>
</evidence>
<accession>A0A6J1UBX6</accession>
<proteinExistence type="predicted"/>
<dbReference type="PANTHER" id="PTHR31701">
    <property type="entry name" value="ENDOPLASMIC RETICULUM MEMBRANE-ASSOCIATED RNA DEGRADATION PROTEIN"/>
    <property type="match status" value="1"/>
</dbReference>
<evidence type="ECO:0000313" key="4">
    <source>
        <dbReference type="RefSeq" id="XP_026525278.1"/>
    </source>
</evidence>
<feature type="domain" description="DUF4209" evidence="2">
    <location>
        <begin position="131"/>
        <end position="211"/>
    </location>
</feature>
<dbReference type="Pfam" id="PF13910">
    <property type="entry name" value="DUF4209"/>
    <property type="match status" value="1"/>
</dbReference>
<dbReference type="CTD" id="55780"/>
<dbReference type="InterPro" id="IPR039635">
    <property type="entry name" value="ERMARD"/>
</dbReference>
<keyword evidence="1" id="KW-0472">Membrane</keyword>
<dbReference type="RefSeq" id="XP_026525278.1">
    <property type="nucleotide sequence ID" value="XM_026669493.1"/>
</dbReference>
<name>A0A6J1UBX6_9SAUR</name>
<dbReference type="Proteomes" id="UP000504612">
    <property type="component" value="Unplaced"/>
</dbReference>
<keyword evidence="1" id="KW-1133">Transmembrane helix</keyword>